<organism evidence="11 12">
    <name type="scientific">Amorphotheca resinae ATCC 22711</name>
    <dbReference type="NCBI Taxonomy" id="857342"/>
    <lineage>
        <taxon>Eukaryota</taxon>
        <taxon>Fungi</taxon>
        <taxon>Dikarya</taxon>
        <taxon>Ascomycota</taxon>
        <taxon>Pezizomycotina</taxon>
        <taxon>Leotiomycetes</taxon>
        <taxon>Helotiales</taxon>
        <taxon>Amorphothecaceae</taxon>
        <taxon>Amorphotheca</taxon>
    </lineage>
</organism>
<feature type="transmembrane region" description="Helical" evidence="9">
    <location>
        <begin position="368"/>
        <end position="392"/>
    </location>
</feature>
<dbReference type="OrthoDB" id="2544694at2759"/>
<feature type="transmembrane region" description="Helical" evidence="9">
    <location>
        <begin position="468"/>
        <end position="487"/>
    </location>
</feature>
<evidence type="ECO:0000256" key="8">
    <source>
        <dbReference type="SAM" id="MobiDB-lite"/>
    </source>
</evidence>
<keyword evidence="4 9" id="KW-0812">Transmembrane</keyword>
<dbReference type="InterPro" id="IPR050360">
    <property type="entry name" value="MFS_Sugar_Transporters"/>
</dbReference>
<protein>
    <recommendedName>
        <fullName evidence="10">Major facilitator superfamily (MFS) profile domain-containing protein</fullName>
    </recommendedName>
</protein>
<evidence type="ECO:0000313" key="12">
    <source>
        <dbReference type="Proteomes" id="UP000241818"/>
    </source>
</evidence>
<dbReference type="InterPro" id="IPR005829">
    <property type="entry name" value="Sugar_transporter_CS"/>
</dbReference>
<dbReference type="PRINTS" id="PR00171">
    <property type="entry name" value="SUGRTRNSPORT"/>
</dbReference>
<evidence type="ECO:0000256" key="2">
    <source>
        <dbReference type="ARBA" id="ARBA00010992"/>
    </source>
</evidence>
<feature type="transmembrane region" description="Helical" evidence="9">
    <location>
        <begin position="437"/>
        <end position="456"/>
    </location>
</feature>
<feature type="transmembrane region" description="Helical" evidence="9">
    <location>
        <begin position="25"/>
        <end position="43"/>
    </location>
</feature>
<dbReference type="InterPro" id="IPR003663">
    <property type="entry name" value="Sugar/inositol_transpt"/>
</dbReference>
<dbReference type="InterPro" id="IPR020846">
    <property type="entry name" value="MFS_dom"/>
</dbReference>
<dbReference type="AlphaFoldDB" id="A0A2T3B5T6"/>
<keyword evidence="5 9" id="KW-1133">Transmembrane helix</keyword>
<reference evidence="11 12" key="1">
    <citation type="journal article" date="2018" name="New Phytol.">
        <title>Comparative genomics and transcriptomics depict ericoid mycorrhizal fungi as versatile saprotrophs and plant mutualists.</title>
        <authorList>
            <person name="Martino E."/>
            <person name="Morin E."/>
            <person name="Grelet G.A."/>
            <person name="Kuo A."/>
            <person name="Kohler A."/>
            <person name="Daghino S."/>
            <person name="Barry K.W."/>
            <person name="Cichocki N."/>
            <person name="Clum A."/>
            <person name="Dockter R.B."/>
            <person name="Hainaut M."/>
            <person name="Kuo R.C."/>
            <person name="LaButti K."/>
            <person name="Lindahl B.D."/>
            <person name="Lindquist E.A."/>
            <person name="Lipzen A."/>
            <person name="Khouja H.R."/>
            <person name="Magnuson J."/>
            <person name="Murat C."/>
            <person name="Ohm R.A."/>
            <person name="Singer S.W."/>
            <person name="Spatafora J.W."/>
            <person name="Wang M."/>
            <person name="Veneault-Fourrey C."/>
            <person name="Henrissat B."/>
            <person name="Grigoriev I.V."/>
            <person name="Martin F.M."/>
            <person name="Perotto S."/>
        </authorList>
    </citation>
    <scope>NUCLEOTIDE SEQUENCE [LARGE SCALE GENOMIC DNA]</scope>
    <source>
        <strain evidence="11 12">ATCC 22711</strain>
    </source>
</reference>
<accession>A0A2T3B5T6</accession>
<feature type="region of interest" description="Disordered" evidence="8">
    <location>
        <begin position="521"/>
        <end position="553"/>
    </location>
</feature>
<comment type="subcellular location">
    <subcellularLocation>
        <location evidence="1">Membrane</location>
        <topology evidence="1">Multi-pass membrane protein</topology>
    </subcellularLocation>
</comment>
<gene>
    <name evidence="11" type="ORF">M430DRAFT_34095</name>
</gene>
<dbReference type="GO" id="GO:0016020">
    <property type="term" value="C:membrane"/>
    <property type="evidence" value="ECO:0007669"/>
    <property type="project" value="UniProtKB-SubCell"/>
</dbReference>
<name>A0A2T3B5T6_AMORE</name>
<sequence length="553" mass="60929">MESLWKSKTRSFHFQGWKRLKSRQLFYLILLANALAVSFEGYAQGVLGGVNSSPDFIRTMDLSNVQDYYSPQYASDTKTIKLGGVTAVYYFGALWGAIFAGWIADKLGRRTGLQLGCLWCMLGTALEAGAQNTNMYICARVIAGLGVGHMNVIAPTWTSEVSESAHRGKSFALVFLTNYGNIALAYWIGFGLRFIDHGYSSIRWRLAFAIQAIFPLCLFCLLPILPESPRFLLTKHKDDKALEVLAHVRANGDATDPAVIQEFEEVKSNVRSTEDEKYTDGYWPIITGRGTGKLHFGRRAQLALWLPLMTQIGTGISATTIYTPTLVSAAGWGDVKSNWLSALNNTVGIGGTVIAMYIIDPLGRRKSLLIGSLAQSGTMWIIGAMSICTISYPNLSPQYGAASVSFIYVFTLIYSSTYLIINFNYPAEIFPTEVRARGMALGITGWAIGLGCGALYNPVLFQNMGGKGFFIFAGLNLLFFILVFLFLPETSGRSLEAINVLFETNNPLNYAMEKRYQEFRQQERAASGDDGGDYQEKMEVEEVGGRGDALPPV</sequence>
<dbReference type="EMBL" id="KZ679009">
    <property type="protein sequence ID" value="PSS22093.1"/>
    <property type="molecule type" value="Genomic_DNA"/>
</dbReference>
<dbReference type="RefSeq" id="XP_024722248.1">
    <property type="nucleotide sequence ID" value="XM_024866487.1"/>
</dbReference>
<dbReference type="Pfam" id="PF00083">
    <property type="entry name" value="Sugar_tr"/>
    <property type="match status" value="1"/>
</dbReference>
<dbReference type="SUPFAM" id="SSF103473">
    <property type="entry name" value="MFS general substrate transporter"/>
    <property type="match status" value="1"/>
</dbReference>
<dbReference type="InParanoid" id="A0A2T3B5T6"/>
<evidence type="ECO:0000256" key="1">
    <source>
        <dbReference type="ARBA" id="ARBA00004141"/>
    </source>
</evidence>
<feature type="compositionally biased region" description="Basic and acidic residues" evidence="8">
    <location>
        <begin position="534"/>
        <end position="545"/>
    </location>
</feature>
<proteinExistence type="inferred from homology"/>
<feature type="transmembrane region" description="Helical" evidence="9">
    <location>
        <begin position="302"/>
        <end position="322"/>
    </location>
</feature>
<evidence type="ECO:0000256" key="7">
    <source>
        <dbReference type="RuleBase" id="RU003346"/>
    </source>
</evidence>
<evidence type="ECO:0000256" key="5">
    <source>
        <dbReference type="ARBA" id="ARBA00022989"/>
    </source>
</evidence>
<dbReference type="PROSITE" id="PS50850">
    <property type="entry name" value="MFS"/>
    <property type="match status" value="1"/>
</dbReference>
<dbReference type="PROSITE" id="PS00216">
    <property type="entry name" value="SUGAR_TRANSPORT_1"/>
    <property type="match status" value="2"/>
</dbReference>
<feature type="domain" description="Major facilitator superfamily (MFS) profile" evidence="10">
    <location>
        <begin position="29"/>
        <end position="491"/>
    </location>
</feature>
<feature type="transmembrane region" description="Helical" evidence="9">
    <location>
        <begin position="171"/>
        <end position="190"/>
    </location>
</feature>
<dbReference type="GeneID" id="36574568"/>
<evidence type="ECO:0000259" key="10">
    <source>
        <dbReference type="PROSITE" id="PS50850"/>
    </source>
</evidence>
<evidence type="ECO:0000313" key="11">
    <source>
        <dbReference type="EMBL" id="PSS22093.1"/>
    </source>
</evidence>
<dbReference type="GO" id="GO:0005351">
    <property type="term" value="F:carbohydrate:proton symporter activity"/>
    <property type="evidence" value="ECO:0007669"/>
    <property type="project" value="TreeGrafter"/>
</dbReference>
<keyword evidence="12" id="KW-1185">Reference proteome</keyword>
<evidence type="ECO:0000256" key="4">
    <source>
        <dbReference type="ARBA" id="ARBA00022692"/>
    </source>
</evidence>
<dbReference type="NCBIfam" id="TIGR00879">
    <property type="entry name" value="SP"/>
    <property type="match status" value="1"/>
</dbReference>
<dbReference type="STRING" id="857342.A0A2T3B5T6"/>
<evidence type="ECO:0000256" key="3">
    <source>
        <dbReference type="ARBA" id="ARBA00022448"/>
    </source>
</evidence>
<feature type="transmembrane region" description="Helical" evidence="9">
    <location>
        <begin position="404"/>
        <end position="425"/>
    </location>
</feature>
<keyword evidence="3 7" id="KW-0813">Transport</keyword>
<dbReference type="Proteomes" id="UP000241818">
    <property type="component" value="Unassembled WGS sequence"/>
</dbReference>
<feature type="transmembrane region" description="Helical" evidence="9">
    <location>
        <begin position="202"/>
        <end position="225"/>
    </location>
</feature>
<keyword evidence="6 9" id="KW-0472">Membrane</keyword>
<dbReference type="Gene3D" id="1.20.1250.20">
    <property type="entry name" value="MFS general substrate transporter like domains"/>
    <property type="match status" value="1"/>
</dbReference>
<feature type="transmembrane region" description="Helical" evidence="9">
    <location>
        <begin position="342"/>
        <end position="359"/>
    </location>
</feature>
<feature type="transmembrane region" description="Helical" evidence="9">
    <location>
        <begin position="87"/>
        <end position="104"/>
    </location>
</feature>
<dbReference type="PANTHER" id="PTHR48022:SF44">
    <property type="entry name" value="SUGAR TRANSPORTER, PUTATIVE (AFU_ORTHOLOGUE AFUA_4G14610)-RELATED"/>
    <property type="match status" value="1"/>
</dbReference>
<comment type="similarity">
    <text evidence="2 7">Belongs to the major facilitator superfamily. Sugar transporter (TC 2.A.1.1) family.</text>
</comment>
<evidence type="ECO:0000256" key="9">
    <source>
        <dbReference type="SAM" id="Phobius"/>
    </source>
</evidence>
<dbReference type="PANTHER" id="PTHR48022">
    <property type="entry name" value="PLASTIDIC GLUCOSE TRANSPORTER 4"/>
    <property type="match status" value="1"/>
</dbReference>
<evidence type="ECO:0000256" key="6">
    <source>
        <dbReference type="ARBA" id="ARBA00023136"/>
    </source>
</evidence>
<dbReference type="InterPro" id="IPR005828">
    <property type="entry name" value="MFS_sugar_transport-like"/>
</dbReference>
<dbReference type="InterPro" id="IPR036259">
    <property type="entry name" value="MFS_trans_sf"/>
</dbReference>